<feature type="transmembrane region" description="Helical" evidence="2">
    <location>
        <begin position="44"/>
        <end position="66"/>
    </location>
</feature>
<dbReference type="EMBL" id="CP136137">
    <property type="protein sequence ID" value="WYY08979.1"/>
    <property type="molecule type" value="Genomic_DNA"/>
</dbReference>
<keyword evidence="2" id="KW-1133">Transmembrane helix</keyword>
<keyword evidence="2" id="KW-0812">Transmembrane</keyword>
<organism evidence="3 4">
    <name type="scientific">Gordonia hydrophobica</name>
    <dbReference type="NCBI Taxonomy" id="40516"/>
    <lineage>
        <taxon>Bacteria</taxon>
        <taxon>Bacillati</taxon>
        <taxon>Actinomycetota</taxon>
        <taxon>Actinomycetes</taxon>
        <taxon>Mycobacteriales</taxon>
        <taxon>Gordoniaceae</taxon>
        <taxon>Gordonia</taxon>
    </lineage>
</organism>
<name>A0ABZ2U800_9ACTN</name>
<gene>
    <name evidence="3" type="ORF">RVF87_07970</name>
</gene>
<feature type="region of interest" description="Disordered" evidence="1">
    <location>
        <begin position="1"/>
        <end position="36"/>
    </location>
</feature>
<feature type="compositionally biased region" description="Gly residues" evidence="1">
    <location>
        <begin position="275"/>
        <end position="284"/>
    </location>
</feature>
<reference evidence="3 4" key="1">
    <citation type="journal article" date="2023" name="Virus Evol.">
        <title>Computational host range prediction-The good, the bad, and the ugly.</title>
        <authorList>
            <person name="Howell A.A."/>
            <person name="Versoza C.J."/>
            <person name="Pfeifer S.P."/>
        </authorList>
    </citation>
    <scope>NUCLEOTIDE SEQUENCE [LARGE SCALE GENOMIC DNA]</scope>
    <source>
        <strain evidence="3 4">1610/1b</strain>
    </source>
</reference>
<keyword evidence="2" id="KW-0472">Membrane</keyword>
<feature type="transmembrane region" description="Helical" evidence="2">
    <location>
        <begin position="187"/>
        <end position="209"/>
    </location>
</feature>
<evidence type="ECO:0000256" key="1">
    <source>
        <dbReference type="SAM" id="MobiDB-lite"/>
    </source>
</evidence>
<feature type="transmembrane region" description="Helical" evidence="2">
    <location>
        <begin position="86"/>
        <end position="112"/>
    </location>
</feature>
<feature type="compositionally biased region" description="Low complexity" evidence="1">
    <location>
        <begin position="258"/>
        <end position="274"/>
    </location>
</feature>
<evidence type="ECO:0000256" key="2">
    <source>
        <dbReference type="SAM" id="Phobius"/>
    </source>
</evidence>
<sequence length="284" mass="29008">MNPYNPGPGPAPQGPVGNYGPAQPGPMPGYPPQPQRTPLDLGRAASIVVAVAGVVVLFCTLLNLYTVTVMPGKVSNDVNGTVDVGIGFYTMVPFNAPIIGMAIPLLMVVAAATALPGVLGRRQGVLVSAVSAISATLLALVMMFVSPLPEVALTGDLAREANDSLQNEFGISSVDEFVDRVVDVGPGAGLIIAFVFGLLASAAAVFVYIRSDDARGESAPRGWVAQPPVAPPTGGFVPHPDQQTVPGMPSAPMPTQVAQPQPGLQQPGLQQPGQQGWGGPAGPQ</sequence>
<dbReference type="RefSeq" id="WP_157086116.1">
    <property type="nucleotide sequence ID" value="NZ_CP136137.1"/>
</dbReference>
<feature type="region of interest" description="Disordered" evidence="1">
    <location>
        <begin position="217"/>
        <end position="284"/>
    </location>
</feature>
<dbReference type="Proteomes" id="UP001479933">
    <property type="component" value="Chromosome"/>
</dbReference>
<accession>A0ABZ2U800</accession>
<evidence type="ECO:0000313" key="3">
    <source>
        <dbReference type="EMBL" id="WYY08979.1"/>
    </source>
</evidence>
<feature type="compositionally biased region" description="Pro residues" evidence="1">
    <location>
        <begin position="1"/>
        <end position="13"/>
    </location>
</feature>
<feature type="compositionally biased region" description="Pro residues" evidence="1">
    <location>
        <begin position="23"/>
        <end position="35"/>
    </location>
</feature>
<evidence type="ECO:0000313" key="4">
    <source>
        <dbReference type="Proteomes" id="UP001479933"/>
    </source>
</evidence>
<proteinExistence type="predicted"/>
<protein>
    <submittedName>
        <fullName evidence="3">Uncharacterized protein</fullName>
    </submittedName>
</protein>
<feature type="transmembrane region" description="Helical" evidence="2">
    <location>
        <begin position="124"/>
        <end position="145"/>
    </location>
</feature>
<keyword evidence="4" id="KW-1185">Reference proteome</keyword>